<evidence type="ECO:0000259" key="3">
    <source>
        <dbReference type="Pfam" id="PF12509"/>
    </source>
</evidence>
<feature type="domain" description="TASOR PIN" evidence="5">
    <location>
        <begin position="822"/>
        <end position="963"/>
    </location>
</feature>
<organism evidence="6 7">
    <name type="scientific">Dicentrarchus labrax</name>
    <name type="common">European seabass</name>
    <name type="synonym">Morone labrax</name>
    <dbReference type="NCBI Taxonomy" id="13489"/>
    <lineage>
        <taxon>Eukaryota</taxon>
        <taxon>Metazoa</taxon>
        <taxon>Chordata</taxon>
        <taxon>Craniata</taxon>
        <taxon>Vertebrata</taxon>
        <taxon>Euteleostomi</taxon>
        <taxon>Actinopterygii</taxon>
        <taxon>Neopterygii</taxon>
        <taxon>Teleostei</taxon>
        <taxon>Neoteleostei</taxon>
        <taxon>Acanthomorphata</taxon>
        <taxon>Eupercaria</taxon>
        <taxon>Moronidae</taxon>
        <taxon>Dicentrarchus</taxon>
    </lineage>
</organism>
<feature type="compositionally biased region" description="Basic and acidic residues" evidence="2">
    <location>
        <begin position="400"/>
        <end position="433"/>
    </location>
</feature>
<gene>
    <name evidence="6" type="primary">tasorb</name>
</gene>
<comment type="similarity">
    <text evidence="1">Belongs to the TASOR family.</text>
</comment>
<evidence type="ECO:0000256" key="2">
    <source>
        <dbReference type="SAM" id="MobiDB-lite"/>
    </source>
</evidence>
<dbReference type="Pfam" id="PF12509">
    <property type="entry name" value="DUF3715"/>
    <property type="match status" value="1"/>
</dbReference>
<evidence type="ECO:0000313" key="6">
    <source>
        <dbReference type="Ensembl" id="ENSDLAP00005010267.2"/>
    </source>
</evidence>
<dbReference type="PANTHER" id="PTHR16207:SF1">
    <property type="entry name" value="PROTEIN TASOR"/>
    <property type="match status" value="1"/>
</dbReference>
<dbReference type="Ensembl" id="ENSDLAT00005011254.2">
    <property type="protein sequence ID" value="ENSDLAP00005010267.2"/>
    <property type="gene ID" value="ENSDLAG00005005328.2"/>
</dbReference>
<name>A0A8C4DXG0_DICLA</name>
<protein>
    <recommendedName>
        <fullName evidence="8">Transcription activation suppressor b</fullName>
    </recommendedName>
</protein>
<dbReference type="GO" id="GO:0003682">
    <property type="term" value="F:chromatin binding"/>
    <property type="evidence" value="ECO:0007669"/>
    <property type="project" value="TreeGrafter"/>
</dbReference>
<evidence type="ECO:0000313" key="7">
    <source>
        <dbReference type="Proteomes" id="UP000694389"/>
    </source>
</evidence>
<dbReference type="Proteomes" id="UP000694389">
    <property type="component" value="Unassembled WGS sequence"/>
</dbReference>
<dbReference type="InterPro" id="IPR056242">
    <property type="entry name" value="PIN_TASOR"/>
</dbReference>
<dbReference type="InterPro" id="IPR056243">
    <property type="entry name" value="TASOR_ab_dom"/>
</dbReference>
<feature type="domain" description="TASOR pseudo-PARP" evidence="3">
    <location>
        <begin position="75"/>
        <end position="219"/>
    </location>
</feature>
<dbReference type="GO" id="GO:0000792">
    <property type="term" value="C:heterochromatin"/>
    <property type="evidence" value="ECO:0007669"/>
    <property type="project" value="TreeGrafter"/>
</dbReference>
<reference evidence="6" key="1">
    <citation type="submission" date="2025-08" db="UniProtKB">
        <authorList>
            <consortium name="Ensembl"/>
        </authorList>
    </citation>
    <scope>IDENTIFICATION</scope>
</reference>
<feature type="compositionally biased region" description="Pro residues" evidence="2">
    <location>
        <begin position="594"/>
        <end position="607"/>
    </location>
</feature>
<dbReference type="GO" id="GO:0005654">
    <property type="term" value="C:nucleoplasm"/>
    <property type="evidence" value="ECO:0007669"/>
    <property type="project" value="TreeGrafter"/>
</dbReference>
<dbReference type="GO" id="GO:0045814">
    <property type="term" value="P:negative regulation of gene expression, epigenetic"/>
    <property type="evidence" value="ECO:0007669"/>
    <property type="project" value="InterPro"/>
</dbReference>
<feature type="domain" description="TASOR alpha/beta" evidence="4">
    <location>
        <begin position="721"/>
        <end position="818"/>
    </location>
</feature>
<keyword evidence="7" id="KW-1185">Reference proteome</keyword>
<evidence type="ECO:0008006" key="8">
    <source>
        <dbReference type="Google" id="ProtNLM"/>
    </source>
</evidence>
<evidence type="ECO:0000256" key="1">
    <source>
        <dbReference type="ARBA" id="ARBA00008058"/>
    </source>
</evidence>
<accession>A0A8C4DXG0</accession>
<evidence type="ECO:0000259" key="5">
    <source>
        <dbReference type="Pfam" id="PF24630"/>
    </source>
</evidence>
<dbReference type="InterPro" id="IPR046432">
    <property type="entry name" value="TASOR"/>
</dbReference>
<sequence length="981" mass="109453">QVAWSQKVIVSPLFPSVCAGLYQFLPPDSREFENLVKIVSSFYLDSKSRGTFSYCKARLIHNELLEKEFIEKRREMKQEGRTEQELTESYCFLYPDKSKLQWICEKGLSVGHSRITTLGNPSMGVCLSKYSDLLQINPFEVGSSGDIIIFKVMRGRIKHIHENMPKNAIEPTPKFDCHLSKSANRVTSLLSYRAFELTQQYFFEFAFDEIKARPRHVCPYAVVSFQYKGKEAAATPMIAHRYIFLQEMVKLRRFARDVLFEPEPLTVEPQPAMLSSMEPFIPALHYALFKLRLNPGKDVSSGAERQATEYLTRMDSGTVRPFILPDYKHNVDDKTNPLQVPRPKFNMESVLRSYVHNPANYILPLNKAKDIIERIRNPVPIPTPAPVEYSPVSDWGGSDRGSDRAERPAERLPQERPPPERPAPEKPTPDSSRRRSGLAHSNGHHCDKCPVCFPPDKAQPFPEPEPEPELESEPEAVTVVESYPEPKTPAATEAKKAAAPSALPVVEEVSCRPSISLDTILNQEVHSLTSDIKNIMQTHQICYTSQLPPRLPLRHCWLPNSCFSDFVVPFVSPVPVQGHVKALCEKMDTLIPSPPAPSKVTSPPPPVTTSNLTTPPPTPVQTSKTKAEPALSKSTTSSKSGKVVAVKETASTKAKTDGPSAELGGEIYSPSQVTPDSPEPNSKNPGHASGSGSGLLAGSLIGQLKPEVFSSLVEIFKDVTKNTVKFYIYSGDEGEESTVCKEIKEYLKSLGNSECSPQTFLENSGSLDKLLIIIQNEDIAAHVHKIPALVSLKKLPSVSFAGVDTLDDVKNHTYNELFVSGGFMVSDEFVLNPDLITQDRLQGLLKFLEEQSTPEHPWQWKVHCKSQKKLKELGRLNTNAMGLLNLLTAYQKKHLVEFLPYHECDTQSRQAPDLECLIKLQAQHTQQRHLIFLTERPFEMFLQYSRNGIVIGSIDDVMSGFHSLIGSINQNELPTPPSTGG</sequence>
<dbReference type="PANTHER" id="PTHR16207">
    <property type="entry name" value="SET DOMAIN-CONTAINING PROTEIN"/>
    <property type="match status" value="1"/>
</dbReference>
<dbReference type="Pfam" id="PF23314">
    <property type="entry name" value="TASOR_alpha-beta"/>
    <property type="match status" value="1"/>
</dbReference>
<feature type="compositionally biased region" description="Polar residues" evidence="2">
    <location>
        <begin position="669"/>
        <end position="684"/>
    </location>
</feature>
<feature type="region of interest" description="Disordered" evidence="2">
    <location>
        <begin position="594"/>
        <end position="691"/>
    </location>
</feature>
<proteinExistence type="inferred from homology"/>
<evidence type="ECO:0000259" key="4">
    <source>
        <dbReference type="Pfam" id="PF23314"/>
    </source>
</evidence>
<dbReference type="Pfam" id="PF24630">
    <property type="entry name" value="PIN_TASOR"/>
    <property type="match status" value="1"/>
</dbReference>
<dbReference type="GO" id="GO:0097355">
    <property type="term" value="P:protein localization to heterochromatin"/>
    <property type="evidence" value="ECO:0007669"/>
    <property type="project" value="TreeGrafter"/>
</dbReference>
<dbReference type="AlphaFoldDB" id="A0A8C4DXG0"/>
<feature type="region of interest" description="Disordered" evidence="2">
    <location>
        <begin position="379"/>
        <end position="448"/>
    </location>
</feature>
<reference evidence="6" key="2">
    <citation type="submission" date="2025-09" db="UniProtKB">
        <authorList>
            <consortium name="Ensembl"/>
        </authorList>
    </citation>
    <scope>IDENTIFICATION</scope>
</reference>
<dbReference type="InterPro" id="IPR022188">
    <property type="entry name" value="TASOR_DUF3715"/>
</dbReference>
<dbReference type="GeneTree" id="ENSGT00530000063735"/>